<dbReference type="Proteomes" id="UP000243515">
    <property type="component" value="Unassembled WGS sequence"/>
</dbReference>
<dbReference type="OrthoDB" id="5416097at2759"/>
<feature type="compositionally biased region" description="Basic and acidic residues" evidence="1">
    <location>
        <begin position="71"/>
        <end position="81"/>
    </location>
</feature>
<organism evidence="2 3">
    <name type="scientific">Elaphomyces granulatus</name>
    <dbReference type="NCBI Taxonomy" id="519963"/>
    <lineage>
        <taxon>Eukaryota</taxon>
        <taxon>Fungi</taxon>
        <taxon>Dikarya</taxon>
        <taxon>Ascomycota</taxon>
        <taxon>Pezizomycotina</taxon>
        <taxon>Eurotiomycetes</taxon>
        <taxon>Eurotiomycetidae</taxon>
        <taxon>Eurotiales</taxon>
        <taxon>Elaphomycetaceae</taxon>
        <taxon>Elaphomyces</taxon>
    </lineage>
</organism>
<feature type="compositionally biased region" description="Basic residues" evidence="1">
    <location>
        <begin position="20"/>
        <end position="32"/>
    </location>
</feature>
<reference evidence="2 3" key="1">
    <citation type="journal article" date="2015" name="Environ. Microbiol.">
        <title>Metagenome sequence of Elaphomyces granulatus from sporocarp tissue reveals Ascomycota ectomycorrhizal fingerprints of genome expansion and a Proteobacteria-rich microbiome.</title>
        <authorList>
            <person name="Quandt C.A."/>
            <person name="Kohler A."/>
            <person name="Hesse C.N."/>
            <person name="Sharpton T.J."/>
            <person name="Martin F."/>
            <person name="Spatafora J.W."/>
        </authorList>
    </citation>
    <scope>NUCLEOTIDE SEQUENCE [LARGE SCALE GENOMIC DNA]</scope>
    <source>
        <strain evidence="2 3">OSC145934</strain>
    </source>
</reference>
<proteinExistence type="predicted"/>
<name>A0A232LTI0_9EURO</name>
<gene>
    <name evidence="2" type="ORF">Egran_04770</name>
</gene>
<feature type="compositionally biased region" description="Polar residues" evidence="1">
    <location>
        <begin position="1"/>
        <end position="10"/>
    </location>
</feature>
<evidence type="ECO:0000313" key="2">
    <source>
        <dbReference type="EMBL" id="OXV07465.1"/>
    </source>
</evidence>
<evidence type="ECO:0008006" key="4">
    <source>
        <dbReference type="Google" id="ProtNLM"/>
    </source>
</evidence>
<evidence type="ECO:0000313" key="3">
    <source>
        <dbReference type="Proteomes" id="UP000243515"/>
    </source>
</evidence>
<dbReference type="AlphaFoldDB" id="A0A232LTI0"/>
<feature type="compositionally biased region" description="Polar residues" evidence="1">
    <location>
        <begin position="43"/>
        <end position="59"/>
    </location>
</feature>
<sequence>MPQVTKSQRMNGEDADREIKKRKATRDRKWKGKSPEKRESNDCRASTGLSVHSDVTSTEVLKGCNKGNTKKQRDLGMKEIVRIQGTSEEDKKGKSPGKLRKRESHDSGVSAGPNVTSERTEVLKELKALLRNAPVSSVVWAGCQIGDLAAIKKLVATTKVNDMYIELLERPLSSVPLKWAQRFQDSTFKPAQKGRNSDGQPWVTRSSVVKNLCLERDKNKCVLTKGGVPQVAHIFSYCMLNTRQQQSNLVKAVPTLWSLLTVFWDKERIDSWKKTIPRILIRASRNALTSFVWLQLCIHCGTMACRGSCRSACDAGIIATSQGLENAGDEAYFLFRWEDGAGRLIRSGDVFKFTTTDPDKLPLPSVELLDMQWNLHRLLRLSGAAGWPQTDSDDDSDDILPAAYGYANTNTYKWIPRPASLNSFVKQSY</sequence>
<evidence type="ECO:0000256" key="1">
    <source>
        <dbReference type="SAM" id="MobiDB-lite"/>
    </source>
</evidence>
<dbReference type="EMBL" id="NPHW01004839">
    <property type="protein sequence ID" value="OXV07465.1"/>
    <property type="molecule type" value="Genomic_DNA"/>
</dbReference>
<feature type="compositionally biased region" description="Basic and acidic residues" evidence="1">
    <location>
        <begin position="33"/>
        <end position="42"/>
    </location>
</feature>
<accession>A0A232LTI0</accession>
<protein>
    <recommendedName>
        <fullName evidence="4">HNH nuclease domain-containing protein</fullName>
    </recommendedName>
</protein>
<comment type="caution">
    <text evidence="2">The sequence shown here is derived from an EMBL/GenBank/DDBJ whole genome shotgun (WGS) entry which is preliminary data.</text>
</comment>
<feature type="region of interest" description="Disordered" evidence="1">
    <location>
        <begin position="1"/>
        <end position="116"/>
    </location>
</feature>
<keyword evidence="3" id="KW-1185">Reference proteome</keyword>